<evidence type="ECO:0000313" key="3">
    <source>
        <dbReference type="Proteomes" id="UP001596513"/>
    </source>
</evidence>
<evidence type="ECO:0000313" key="2">
    <source>
        <dbReference type="EMBL" id="MFC7666854.1"/>
    </source>
</evidence>
<feature type="region of interest" description="Disordered" evidence="1">
    <location>
        <begin position="1"/>
        <end position="81"/>
    </location>
</feature>
<dbReference type="EMBL" id="JBHTEK010000001">
    <property type="protein sequence ID" value="MFC7666854.1"/>
    <property type="molecule type" value="Genomic_DNA"/>
</dbReference>
<feature type="region of interest" description="Disordered" evidence="1">
    <location>
        <begin position="296"/>
        <end position="327"/>
    </location>
</feature>
<protein>
    <recommendedName>
        <fullName evidence="4">Cell surface protein SprA</fullName>
    </recommendedName>
</protein>
<organism evidence="2 3">
    <name type="scientific">Hymenobacter humi</name>
    <dbReference type="NCBI Taxonomy" id="1411620"/>
    <lineage>
        <taxon>Bacteria</taxon>
        <taxon>Pseudomonadati</taxon>
        <taxon>Bacteroidota</taxon>
        <taxon>Cytophagia</taxon>
        <taxon>Cytophagales</taxon>
        <taxon>Hymenobacteraceae</taxon>
        <taxon>Hymenobacter</taxon>
    </lineage>
</organism>
<keyword evidence="3" id="KW-1185">Reference proteome</keyword>
<feature type="compositionally biased region" description="Basic and acidic residues" evidence="1">
    <location>
        <begin position="1"/>
        <end position="12"/>
    </location>
</feature>
<evidence type="ECO:0008006" key="4">
    <source>
        <dbReference type="Google" id="ProtNLM"/>
    </source>
</evidence>
<reference evidence="3" key="1">
    <citation type="journal article" date="2019" name="Int. J. Syst. Evol. Microbiol.">
        <title>The Global Catalogue of Microorganisms (GCM) 10K type strain sequencing project: providing services to taxonomists for standard genome sequencing and annotation.</title>
        <authorList>
            <consortium name="The Broad Institute Genomics Platform"/>
            <consortium name="The Broad Institute Genome Sequencing Center for Infectious Disease"/>
            <person name="Wu L."/>
            <person name="Ma J."/>
        </authorList>
    </citation>
    <scope>NUCLEOTIDE SEQUENCE [LARGE SCALE GENOMIC DNA]</scope>
    <source>
        <strain evidence="3">JCM 19635</strain>
    </source>
</reference>
<accession>A0ABW2U375</accession>
<dbReference type="Proteomes" id="UP001596513">
    <property type="component" value="Unassembled WGS sequence"/>
</dbReference>
<evidence type="ECO:0000256" key="1">
    <source>
        <dbReference type="SAM" id="MobiDB-lite"/>
    </source>
</evidence>
<sequence>MLLQLGHERRAPLYDPLDPDTKLKQSLEKFTNDQGETNAAAQAEYRKKVLDQTTSRSVSVLNVRKERGPGKPGAPPTTPKPWDVENLALSYSLTDRLHTDIRTDRDYTKSYTAAVAYVYQTTPKNYSLSKVKALDNPYLNIFQELNFTPLPSRFSFRTDLDRRYNERFLQRILEPGTLPSTNGIAPVIQKSFFISRIYDLKWDLTKSLIFDYTATNRGVVDEGRGRTIGVSDEAIRNRSLLRDNLVRGGRTTNFNQVAALTYRLPLDKFPLTDWLSADTRYSAGYTWQAASASLRAPLNPVPTGDEARDTATYEPAAGQHHSEQPRA</sequence>
<name>A0ABW2U375_9BACT</name>
<dbReference type="RefSeq" id="WP_380200907.1">
    <property type="nucleotide sequence ID" value="NZ_JBHTEK010000001.1"/>
</dbReference>
<feature type="compositionally biased region" description="Basic and acidic residues" evidence="1">
    <location>
        <begin position="19"/>
        <end position="31"/>
    </location>
</feature>
<feature type="compositionally biased region" description="Polar residues" evidence="1">
    <location>
        <begin position="51"/>
        <end position="60"/>
    </location>
</feature>
<proteinExistence type="predicted"/>
<gene>
    <name evidence="2" type="ORF">ACFQT0_05055</name>
</gene>
<comment type="caution">
    <text evidence="2">The sequence shown here is derived from an EMBL/GenBank/DDBJ whole genome shotgun (WGS) entry which is preliminary data.</text>
</comment>